<proteinExistence type="predicted"/>
<protein>
    <submittedName>
        <fullName evidence="2">Alpha/beta hydrolase fold</fullName>
    </submittedName>
</protein>
<dbReference type="PANTHER" id="PTHR43194:SF2">
    <property type="entry name" value="PEROXISOMAL MEMBRANE PROTEIN LPX1"/>
    <property type="match status" value="1"/>
</dbReference>
<dbReference type="Proteomes" id="UP000006461">
    <property type="component" value="Chromosome"/>
</dbReference>
<dbReference type="HOGENOM" id="CLU_051715_0_1_11"/>
<dbReference type="Gene3D" id="3.40.50.1820">
    <property type="entry name" value="alpha/beta hydrolase"/>
    <property type="match status" value="1"/>
</dbReference>
<dbReference type="EMBL" id="FO203431">
    <property type="protein sequence ID" value="CCH86959.1"/>
    <property type="molecule type" value="Genomic_DNA"/>
</dbReference>
<dbReference type="PANTHER" id="PTHR43194">
    <property type="entry name" value="HYDROLASE ALPHA/BETA FOLD FAMILY"/>
    <property type="match status" value="1"/>
</dbReference>
<evidence type="ECO:0000259" key="1">
    <source>
        <dbReference type="Pfam" id="PF12697"/>
    </source>
</evidence>
<dbReference type="InterPro" id="IPR029058">
    <property type="entry name" value="AB_hydrolase_fold"/>
</dbReference>
<dbReference type="KEGG" id="mmar:MODMU_1510"/>
<dbReference type="InterPro" id="IPR000073">
    <property type="entry name" value="AB_hydrolase_1"/>
</dbReference>
<dbReference type="STRING" id="477641.MODMU_1510"/>
<dbReference type="InterPro" id="IPR050228">
    <property type="entry name" value="Carboxylesterase_BioH"/>
</dbReference>
<reference evidence="2 3" key="1">
    <citation type="journal article" date="2012" name="J. Bacteriol.">
        <title>Genome Sequence of Radiation-Resistant Modestobacter marinus Strain BC501, a Representative Actinobacterium That Thrives on Calcareous Stone Surfaces.</title>
        <authorList>
            <person name="Normand P."/>
            <person name="Gury J."/>
            <person name="Pujic P."/>
            <person name="Chouaia B."/>
            <person name="Crotti E."/>
            <person name="Brusetti L."/>
            <person name="Daffonchio D."/>
            <person name="Vacherie B."/>
            <person name="Barbe V."/>
            <person name="Medigue C."/>
            <person name="Calteau A."/>
            <person name="Ghodhbane-Gtari F."/>
            <person name="Essoussi I."/>
            <person name="Nouioui I."/>
            <person name="Abbassi-Ghozzi I."/>
            <person name="Gtari M."/>
        </authorList>
    </citation>
    <scope>NUCLEOTIDE SEQUENCE [LARGE SCALE GENOMIC DNA]</scope>
    <source>
        <strain evidence="3">BC 501</strain>
    </source>
</reference>
<evidence type="ECO:0000313" key="2">
    <source>
        <dbReference type="EMBL" id="CCH86959.1"/>
    </source>
</evidence>
<organism evidence="2 3">
    <name type="scientific">Modestobacter italicus (strain DSM 44449 / CECT 9708 / BC 501)</name>
    <dbReference type="NCBI Taxonomy" id="2732864"/>
    <lineage>
        <taxon>Bacteria</taxon>
        <taxon>Bacillati</taxon>
        <taxon>Actinomycetota</taxon>
        <taxon>Actinomycetes</taxon>
        <taxon>Geodermatophilales</taxon>
        <taxon>Geodermatophilaceae</taxon>
        <taxon>Modestobacter</taxon>
    </lineage>
</organism>
<feature type="domain" description="AB hydrolase-1" evidence="1">
    <location>
        <begin position="30"/>
        <end position="247"/>
    </location>
</feature>
<dbReference type="AlphaFoldDB" id="I4EU96"/>
<gene>
    <name evidence="2" type="ordered locus">MODMU_1510</name>
</gene>
<dbReference type="eggNOG" id="COG2267">
    <property type="taxonomic scope" value="Bacteria"/>
</dbReference>
<evidence type="ECO:0000313" key="3">
    <source>
        <dbReference type="Proteomes" id="UP000006461"/>
    </source>
</evidence>
<dbReference type="OMA" id="REYLFCA"/>
<dbReference type="Pfam" id="PF12697">
    <property type="entry name" value="Abhydrolase_6"/>
    <property type="match status" value="1"/>
</dbReference>
<name>I4EU96_MODI5</name>
<accession>I4EU96</accession>
<keyword evidence="2" id="KW-0378">Hydrolase</keyword>
<dbReference type="GO" id="GO:0016787">
    <property type="term" value="F:hydrolase activity"/>
    <property type="evidence" value="ECO:0007669"/>
    <property type="project" value="UniProtKB-KW"/>
</dbReference>
<sequence>MPGRTLSPVQMRWGDLTGVREPSDGSGRAVLFVHGWWGGAWVWERYLPRFADRGHDGLALDLTGYHGSGTTRTIGTVPFAQHLRDVLAVVDTLDRPVLVGHSVGGLLAAKAASVADVAGCVVLAGLPPRGTLSATTTRVMLPYLAQMLRHRPLLPSGPAMRRMDLNRLPPDEQAATYARMAPGPGRQGLEIGVLGVHVRRRDVRCPVLSIGGSDDALTPPRVARAIGRRLGGRSRIYDGHAHYLVREPGWEVIADDVLTWIDQLP</sequence>
<keyword evidence="3" id="KW-1185">Reference proteome</keyword>
<dbReference type="SUPFAM" id="SSF53474">
    <property type="entry name" value="alpha/beta-Hydrolases"/>
    <property type="match status" value="1"/>
</dbReference>